<sequence length="81" mass="9057">MKFNRPILDGNFITVQLHGNLARAVWIEANIPAVVEESLIECLKSNVDLVACSPEKMPDIDPSVACHRLNVNPDIKYEALR</sequence>
<dbReference type="OrthoDB" id="2919534at2759"/>
<reference evidence="2" key="1">
    <citation type="journal article" date="2017" name="Front. Plant Sci.">
        <title>Climate Clever Clovers: New Paradigm to Reduce the Environmental Footprint of Ruminants by Breeding Low Methanogenic Forages Utilizing Haplotype Variation.</title>
        <authorList>
            <person name="Kaur P."/>
            <person name="Appels R."/>
            <person name="Bayer P.E."/>
            <person name="Keeble-Gagnere G."/>
            <person name="Wang J."/>
            <person name="Hirakawa H."/>
            <person name="Shirasawa K."/>
            <person name="Vercoe P."/>
            <person name="Stefanova K."/>
            <person name="Durmic Z."/>
            <person name="Nichols P."/>
            <person name="Revell C."/>
            <person name="Isobe S.N."/>
            <person name="Edwards D."/>
            <person name="Erskine W."/>
        </authorList>
    </citation>
    <scope>NUCLEOTIDE SEQUENCE [LARGE SCALE GENOMIC DNA]</scope>
    <source>
        <strain evidence="2">cv. Daliak</strain>
    </source>
</reference>
<evidence type="ECO:0000313" key="2">
    <source>
        <dbReference type="Proteomes" id="UP000242715"/>
    </source>
</evidence>
<dbReference type="AlphaFoldDB" id="A0A2Z6NDJ5"/>
<evidence type="ECO:0000313" key="1">
    <source>
        <dbReference type="EMBL" id="GAU42758.1"/>
    </source>
</evidence>
<dbReference type="Proteomes" id="UP000242715">
    <property type="component" value="Unassembled WGS sequence"/>
</dbReference>
<dbReference type="EMBL" id="DF973937">
    <property type="protein sequence ID" value="GAU42758.1"/>
    <property type="molecule type" value="Genomic_DNA"/>
</dbReference>
<protein>
    <submittedName>
        <fullName evidence="1">Uncharacterized protein</fullName>
    </submittedName>
</protein>
<organism evidence="1 2">
    <name type="scientific">Trifolium subterraneum</name>
    <name type="common">Subterranean clover</name>
    <dbReference type="NCBI Taxonomy" id="3900"/>
    <lineage>
        <taxon>Eukaryota</taxon>
        <taxon>Viridiplantae</taxon>
        <taxon>Streptophyta</taxon>
        <taxon>Embryophyta</taxon>
        <taxon>Tracheophyta</taxon>
        <taxon>Spermatophyta</taxon>
        <taxon>Magnoliopsida</taxon>
        <taxon>eudicotyledons</taxon>
        <taxon>Gunneridae</taxon>
        <taxon>Pentapetalae</taxon>
        <taxon>rosids</taxon>
        <taxon>fabids</taxon>
        <taxon>Fabales</taxon>
        <taxon>Fabaceae</taxon>
        <taxon>Papilionoideae</taxon>
        <taxon>50 kb inversion clade</taxon>
        <taxon>NPAAA clade</taxon>
        <taxon>Hologalegina</taxon>
        <taxon>IRL clade</taxon>
        <taxon>Trifolieae</taxon>
        <taxon>Trifolium</taxon>
    </lineage>
</organism>
<proteinExistence type="predicted"/>
<accession>A0A2Z6NDJ5</accession>
<keyword evidence="2" id="KW-1185">Reference proteome</keyword>
<gene>
    <name evidence="1" type="ORF">TSUD_77950</name>
</gene>
<name>A0A2Z6NDJ5_TRISU</name>